<keyword evidence="4" id="KW-0349">Heme</keyword>
<evidence type="ECO:0000256" key="1">
    <source>
        <dbReference type="ARBA" id="ARBA00004651"/>
    </source>
</evidence>
<evidence type="ECO:0000256" key="9">
    <source>
        <dbReference type="ARBA" id="ARBA00023002"/>
    </source>
</evidence>
<comment type="subcellular location">
    <subcellularLocation>
        <location evidence="1">Cell membrane</location>
        <topology evidence="1">Multi-pass membrane protein</topology>
    </subcellularLocation>
</comment>
<gene>
    <name evidence="15" type="primary">narI</name>
    <name evidence="15" type="ORF">V3851_08165</name>
</gene>
<dbReference type="InterPro" id="IPR051936">
    <property type="entry name" value="Heme-iron_electron_transfer"/>
</dbReference>
<feature type="transmembrane region" description="Helical" evidence="13">
    <location>
        <begin position="47"/>
        <end position="67"/>
    </location>
</feature>
<evidence type="ECO:0000256" key="2">
    <source>
        <dbReference type="ARBA" id="ARBA00022448"/>
    </source>
</evidence>
<evidence type="ECO:0000256" key="7">
    <source>
        <dbReference type="ARBA" id="ARBA00022982"/>
    </source>
</evidence>
<feature type="domain" description="NarG-like" evidence="14">
    <location>
        <begin position="5"/>
        <end position="224"/>
    </location>
</feature>
<evidence type="ECO:0000256" key="4">
    <source>
        <dbReference type="ARBA" id="ARBA00022617"/>
    </source>
</evidence>
<keyword evidence="3" id="KW-1003">Cell membrane</keyword>
<keyword evidence="7" id="KW-0249">Electron transport</keyword>
<evidence type="ECO:0000313" key="15">
    <source>
        <dbReference type="EMBL" id="MEF2965800.1"/>
    </source>
</evidence>
<dbReference type="Proteomes" id="UP001306950">
    <property type="component" value="Unassembled WGS sequence"/>
</dbReference>
<sequence>MNLLDQFLWVIFPYLSVVVFVVGHIFRYRYDQFNWTAKSSEFIEKKRLMIGSLLFHIGIIPVIFGHVGGLLIPKSWTEAFGISNHMYHTVALYIGGIFGVITFAGMLILTARRFTMSTIRKLSSASDLIVNALLLFIIFMGMYSTLVTNHVQPEFDYRESISIWFRDLFVFSPDASLMAAVPVSFKIHMISGFLIFALWPFTRLVHVWSVPLNYARRSYILYRKNRGQSVHH</sequence>
<proteinExistence type="predicted"/>
<keyword evidence="12 13" id="KW-0472">Membrane</keyword>
<dbReference type="Pfam" id="PF02665">
    <property type="entry name" value="Nitrate_red_gam"/>
    <property type="match status" value="1"/>
</dbReference>
<name>A0ABU7VPW8_9BACL</name>
<evidence type="ECO:0000256" key="3">
    <source>
        <dbReference type="ARBA" id="ARBA00022475"/>
    </source>
</evidence>
<evidence type="ECO:0000259" key="14">
    <source>
        <dbReference type="Pfam" id="PF02665"/>
    </source>
</evidence>
<accession>A0ABU7VPW8</accession>
<feature type="transmembrane region" description="Helical" evidence="13">
    <location>
        <begin position="87"/>
        <end position="108"/>
    </location>
</feature>
<keyword evidence="5 13" id="KW-0812">Transmembrane</keyword>
<evidence type="ECO:0000256" key="5">
    <source>
        <dbReference type="ARBA" id="ARBA00022692"/>
    </source>
</evidence>
<keyword evidence="10" id="KW-0408">Iron</keyword>
<organism evidence="15 16">
    <name type="scientific">Paenibacillus haidiansis</name>
    <dbReference type="NCBI Taxonomy" id="1574488"/>
    <lineage>
        <taxon>Bacteria</taxon>
        <taxon>Bacillati</taxon>
        <taxon>Bacillota</taxon>
        <taxon>Bacilli</taxon>
        <taxon>Bacillales</taxon>
        <taxon>Paenibacillaceae</taxon>
        <taxon>Paenibacillus</taxon>
    </lineage>
</organism>
<dbReference type="InterPro" id="IPR036197">
    <property type="entry name" value="NarG-like_sf"/>
</dbReference>
<keyword evidence="16" id="KW-1185">Reference proteome</keyword>
<evidence type="ECO:0000313" key="16">
    <source>
        <dbReference type="Proteomes" id="UP001306950"/>
    </source>
</evidence>
<evidence type="ECO:0000256" key="8">
    <source>
        <dbReference type="ARBA" id="ARBA00022989"/>
    </source>
</evidence>
<evidence type="ECO:0000256" key="6">
    <source>
        <dbReference type="ARBA" id="ARBA00022723"/>
    </source>
</evidence>
<evidence type="ECO:0000256" key="13">
    <source>
        <dbReference type="SAM" id="Phobius"/>
    </source>
</evidence>
<keyword evidence="9" id="KW-0560">Oxidoreductase</keyword>
<dbReference type="PANTHER" id="PTHR30598:SF3">
    <property type="entry name" value="RESPIRATORY NITRATE REDUCTASE 1 GAMMA CHAIN"/>
    <property type="match status" value="1"/>
</dbReference>
<dbReference type="InterPro" id="IPR023234">
    <property type="entry name" value="NarG-like_domain"/>
</dbReference>
<dbReference type="InterPro" id="IPR003816">
    <property type="entry name" value="Nitrate_red_gam"/>
</dbReference>
<keyword evidence="11" id="KW-0534">Nitrate assimilation</keyword>
<evidence type="ECO:0000256" key="10">
    <source>
        <dbReference type="ARBA" id="ARBA00023004"/>
    </source>
</evidence>
<dbReference type="RefSeq" id="WP_331846030.1">
    <property type="nucleotide sequence ID" value="NZ_JAZHPZ010000003.1"/>
</dbReference>
<keyword evidence="8 13" id="KW-1133">Transmembrane helix</keyword>
<dbReference type="SUPFAM" id="SSF103501">
    <property type="entry name" value="Respiratory nitrate reductase 1 gamma chain"/>
    <property type="match status" value="1"/>
</dbReference>
<comment type="caution">
    <text evidence="15">The sequence shown here is derived from an EMBL/GenBank/DDBJ whole genome shotgun (WGS) entry which is preliminary data.</text>
</comment>
<reference evidence="15 16" key="1">
    <citation type="submission" date="2024-02" db="EMBL/GenBank/DDBJ databases">
        <title>A nitrogen-fixing paenibacillus bacterium.</title>
        <authorList>
            <person name="Zhang W.L."/>
            <person name="Chen S.F."/>
        </authorList>
    </citation>
    <scope>NUCLEOTIDE SEQUENCE [LARGE SCALE GENOMIC DNA]</scope>
    <source>
        <strain evidence="15 16">M1</strain>
    </source>
</reference>
<protein>
    <submittedName>
        <fullName evidence="15">Respiratory nitrate reductase subunit gamma</fullName>
    </submittedName>
</protein>
<dbReference type="EMBL" id="JAZHPZ010000003">
    <property type="protein sequence ID" value="MEF2965800.1"/>
    <property type="molecule type" value="Genomic_DNA"/>
</dbReference>
<feature type="transmembrane region" description="Helical" evidence="13">
    <location>
        <begin position="6"/>
        <end position="26"/>
    </location>
</feature>
<evidence type="ECO:0000256" key="11">
    <source>
        <dbReference type="ARBA" id="ARBA00023063"/>
    </source>
</evidence>
<feature type="transmembrane region" description="Helical" evidence="13">
    <location>
        <begin position="177"/>
        <end position="199"/>
    </location>
</feature>
<keyword evidence="6" id="KW-0479">Metal-binding</keyword>
<dbReference type="Gene3D" id="1.20.950.20">
    <property type="entry name" value="Transmembrane di-heme cytochromes, Chain C"/>
    <property type="match status" value="1"/>
</dbReference>
<dbReference type="NCBIfam" id="TIGR00351">
    <property type="entry name" value="narI"/>
    <property type="match status" value="1"/>
</dbReference>
<dbReference type="PANTHER" id="PTHR30598">
    <property type="entry name" value="NITRATE REDUCTASE PRIVATE CHAPERONE, REDOX ENZYME MATURATION PROTEIN REMP FAMILY"/>
    <property type="match status" value="1"/>
</dbReference>
<feature type="transmembrane region" description="Helical" evidence="13">
    <location>
        <begin position="128"/>
        <end position="146"/>
    </location>
</feature>
<evidence type="ECO:0000256" key="12">
    <source>
        <dbReference type="ARBA" id="ARBA00023136"/>
    </source>
</evidence>
<keyword evidence="2" id="KW-0813">Transport</keyword>